<dbReference type="InterPro" id="IPR052816">
    <property type="entry name" value="Peroxisomal_Membrane_PEX28-32"/>
</dbReference>
<evidence type="ECO:0000256" key="6">
    <source>
        <dbReference type="SAM" id="Phobius"/>
    </source>
</evidence>
<evidence type="ECO:0000259" key="7">
    <source>
        <dbReference type="Pfam" id="PF06398"/>
    </source>
</evidence>
<feature type="domain" description="TECPR1-like DysF" evidence="7">
    <location>
        <begin position="114"/>
        <end position="478"/>
    </location>
</feature>
<evidence type="ECO:0000256" key="3">
    <source>
        <dbReference type="ARBA" id="ARBA00022989"/>
    </source>
</evidence>
<feature type="transmembrane region" description="Helical" evidence="6">
    <location>
        <begin position="260"/>
        <end position="280"/>
    </location>
</feature>
<reference evidence="9" key="1">
    <citation type="journal article" date="2020" name="Stud. Mycol.">
        <title>101 Dothideomycetes genomes: A test case for predicting lifestyles and emergence of pathogens.</title>
        <authorList>
            <person name="Haridas S."/>
            <person name="Albert R."/>
            <person name="Binder M."/>
            <person name="Bloem J."/>
            <person name="LaButti K."/>
            <person name="Salamov A."/>
            <person name="Andreopoulos B."/>
            <person name="Baker S."/>
            <person name="Barry K."/>
            <person name="Bills G."/>
            <person name="Bluhm B."/>
            <person name="Cannon C."/>
            <person name="Castanera R."/>
            <person name="Culley D."/>
            <person name="Daum C."/>
            <person name="Ezra D."/>
            <person name="Gonzalez J."/>
            <person name="Henrissat B."/>
            <person name="Kuo A."/>
            <person name="Liang C."/>
            <person name="Lipzen A."/>
            <person name="Lutzoni F."/>
            <person name="Magnuson J."/>
            <person name="Mondo S."/>
            <person name="Nolan M."/>
            <person name="Ohm R."/>
            <person name="Pangilinan J."/>
            <person name="Park H.-J."/>
            <person name="Ramirez L."/>
            <person name="Alfaro M."/>
            <person name="Sun H."/>
            <person name="Tritt A."/>
            <person name="Yoshinaga Y."/>
            <person name="Zwiers L.-H."/>
            <person name="Turgeon B."/>
            <person name="Goodwin S."/>
            <person name="Spatafora J."/>
            <person name="Crous P."/>
            <person name="Grigoriev I."/>
        </authorList>
    </citation>
    <scope>NUCLEOTIDE SEQUENCE [LARGE SCALE GENOMIC DNA]</scope>
    <source>
        <strain evidence="9">CBS 304.66</strain>
    </source>
</reference>
<comment type="caution">
    <text evidence="8">The sequence shown here is derived from an EMBL/GenBank/DDBJ whole genome shotgun (WGS) entry which is preliminary data.</text>
</comment>
<feature type="region of interest" description="Disordered" evidence="5">
    <location>
        <begin position="1"/>
        <end position="69"/>
    </location>
</feature>
<dbReference type="GO" id="GO:0007031">
    <property type="term" value="P:peroxisome organization"/>
    <property type="evidence" value="ECO:0007669"/>
    <property type="project" value="UniProtKB-ARBA"/>
</dbReference>
<gene>
    <name evidence="8" type="ORF">CC78DRAFT_605247</name>
</gene>
<evidence type="ECO:0000256" key="1">
    <source>
        <dbReference type="ARBA" id="ARBA00004141"/>
    </source>
</evidence>
<protein>
    <submittedName>
        <fullName evidence="8">Pex24p-domain-containing protein</fullName>
    </submittedName>
</protein>
<name>A0A9P4K7Q8_9PLEO</name>
<accession>A0A9P4K7Q8</accession>
<keyword evidence="4 6" id="KW-0472">Membrane</keyword>
<dbReference type="PANTHER" id="PTHR28304:SF2">
    <property type="entry name" value="PEROXISOMAL MEMBRANE PROTEIN PEX29"/>
    <property type="match status" value="1"/>
</dbReference>
<evidence type="ECO:0000256" key="4">
    <source>
        <dbReference type="ARBA" id="ARBA00023136"/>
    </source>
</evidence>
<dbReference type="PANTHER" id="PTHR28304">
    <property type="entry name" value="PEROXISOMAL MEMBRANE PROTEIN PEX29"/>
    <property type="match status" value="1"/>
</dbReference>
<feature type="transmembrane region" description="Helical" evidence="6">
    <location>
        <begin position="287"/>
        <end position="304"/>
    </location>
</feature>
<dbReference type="OrthoDB" id="74314at2759"/>
<feature type="compositionally biased region" description="Polar residues" evidence="5">
    <location>
        <begin position="20"/>
        <end position="43"/>
    </location>
</feature>
<dbReference type="Proteomes" id="UP000800093">
    <property type="component" value="Unassembled WGS sequence"/>
</dbReference>
<keyword evidence="2 6" id="KW-0812">Transmembrane</keyword>
<dbReference type="Pfam" id="PF06398">
    <property type="entry name" value="Pex24p"/>
    <property type="match status" value="1"/>
</dbReference>
<dbReference type="AlphaFoldDB" id="A0A9P4K7Q8"/>
<evidence type="ECO:0000256" key="5">
    <source>
        <dbReference type="SAM" id="MobiDB-lite"/>
    </source>
</evidence>
<evidence type="ECO:0000313" key="8">
    <source>
        <dbReference type="EMBL" id="KAF2262832.1"/>
    </source>
</evidence>
<sequence length="490" mass="55663">MSTQAEGSVVSRDTPIPVVSVTSPDGQPSTASEARTPSNQSSDALGHPLPASKPKDRLESLGDQFSKQESSSRVSDRLFTMLLQQVFPSQDYSDDDQPPIKDRRSRKYVDRPNFSLPVMSSNFRRFNARIGVAFVFQNRLIRLFTWRQPTQTLSFLAVYTFVCVNPMLVVVLPVAACLFFVMVPAFLARHPPPPTYLPTDLYPLSGPPLAGARTIKPAPELSKDFFRNMRDLQNSMEDFSRLHDAVLAFIVPLTNFSNEALSSTLYVLLLCGGCLLFITAHLLPWRLVILLLGYAATIAGHPYIQDLLAAPENVSLMAEKEHEGRSFLLSLSRADIELETSPEVKEVEIFELQYRPLHDEEGEYEPHVFSPSPYTPLSPARIAGDRPKGTPFFEDVQPPRGWRWSDKKWTLDLLSREWVEERCVTGVEVEIEGERWVTDLFYEQVEEDSPKKKGKRDEMKLKEIPSRKGEWRRRRWVRGVERVPVNNGAE</sequence>
<evidence type="ECO:0000313" key="9">
    <source>
        <dbReference type="Proteomes" id="UP000800093"/>
    </source>
</evidence>
<proteinExistence type="predicted"/>
<dbReference type="EMBL" id="ML986635">
    <property type="protein sequence ID" value="KAF2262832.1"/>
    <property type="molecule type" value="Genomic_DNA"/>
</dbReference>
<organism evidence="8 9">
    <name type="scientific">Lojkania enalia</name>
    <dbReference type="NCBI Taxonomy" id="147567"/>
    <lineage>
        <taxon>Eukaryota</taxon>
        <taxon>Fungi</taxon>
        <taxon>Dikarya</taxon>
        <taxon>Ascomycota</taxon>
        <taxon>Pezizomycotina</taxon>
        <taxon>Dothideomycetes</taxon>
        <taxon>Pleosporomycetidae</taxon>
        <taxon>Pleosporales</taxon>
        <taxon>Pleosporales incertae sedis</taxon>
        <taxon>Lojkania</taxon>
    </lineage>
</organism>
<keyword evidence="3 6" id="KW-1133">Transmembrane helix</keyword>
<evidence type="ECO:0000256" key="2">
    <source>
        <dbReference type="ARBA" id="ARBA00022692"/>
    </source>
</evidence>
<dbReference type="GO" id="GO:0005778">
    <property type="term" value="C:peroxisomal membrane"/>
    <property type="evidence" value="ECO:0007669"/>
    <property type="project" value="TreeGrafter"/>
</dbReference>
<dbReference type="InterPro" id="IPR010482">
    <property type="entry name" value="TECPR1-like_DysF"/>
</dbReference>
<feature type="transmembrane region" description="Helical" evidence="6">
    <location>
        <begin position="156"/>
        <end position="187"/>
    </location>
</feature>
<comment type="subcellular location">
    <subcellularLocation>
        <location evidence="1">Membrane</location>
        <topology evidence="1">Multi-pass membrane protein</topology>
    </subcellularLocation>
</comment>
<keyword evidence="9" id="KW-1185">Reference proteome</keyword>